<feature type="signal peptide" evidence="1">
    <location>
        <begin position="1"/>
        <end position="24"/>
    </location>
</feature>
<evidence type="ECO:0000313" key="3">
    <source>
        <dbReference type="Proteomes" id="UP000007509"/>
    </source>
</evidence>
<dbReference type="PATRIC" id="fig|1144316.3.peg.2704"/>
<dbReference type="InterPro" id="IPR032293">
    <property type="entry name" value="DUF4840"/>
</dbReference>
<name>J3CFT9_9FLAO</name>
<feature type="chain" id="PRO_5003764655" description="DUF4840 domain-containing protein" evidence="1">
    <location>
        <begin position="25"/>
        <end position="191"/>
    </location>
</feature>
<proteinExistence type="predicted"/>
<protein>
    <recommendedName>
        <fullName evidence="4">DUF4840 domain-containing protein</fullName>
    </recommendedName>
</protein>
<organism evidence="2 3">
    <name type="scientific">Chryseobacterium populi</name>
    <dbReference type="NCBI Taxonomy" id="1144316"/>
    <lineage>
        <taxon>Bacteria</taxon>
        <taxon>Pseudomonadati</taxon>
        <taxon>Bacteroidota</taxon>
        <taxon>Flavobacteriia</taxon>
        <taxon>Flavobacteriales</taxon>
        <taxon>Weeksellaceae</taxon>
        <taxon>Chryseobacterium group</taxon>
        <taxon>Chryseobacterium</taxon>
    </lineage>
</organism>
<dbReference type="OrthoDB" id="1266755at2"/>
<dbReference type="AlphaFoldDB" id="J3CFT9"/>
<evidence type="ECO:0000313" key="2">
    <source>
        <dbReference type="EMBL" id="EJL70824.1"/>
    </source>
</evidence>
<accession>J3CFT9</accession>
<comment type="caution">
    <text evidence="2">The sequence shown here is derived from an EMBL/GenBank/DDBJ whole genome shotgun (WGS) entry which is preliminary data.</text>
</comment>
<evidence type="ECO:0008006" key="4">
    <source>
        <dbReference type="Google" id="ProtNLM"/>
    </source>
</evidence>
<dbReference type="Pfam" id="PF16128">
    <property type="entry name" value="DUF4840"/>
    <property type="match status" value="1"/>
</dbReference>
<evidence type="ECO:0000256" key="1">
    <source>
        <dbReference type="SAM" id="SignalP"/>
    </source>
</evidence>
<dbReference type="PROSITE" id="PS51257">
    <property type="entry name" value="PROKAR_LIPOPROTEIN"/>
    <property type="match status" value="1"/>
</dbReference>
<sequence>MKKLTVLKTFMAVLVSAVSLSLMSCMDDGPEIIPVKLEDVNGNYKAKLIVTQGNNKIEKVADFKAKKDTITFLDFPVKEIVKSVVKDPAKTESALAAIGKVKYNLNYTSSINANHNVVELIFAPKTLEIQIPEDGAIKKTVVTFITKEKGFYVGQNRAMQFGLEAEKITVDGVLLTPYEMIKYDFPYCVKY</sequence>
<gene>
    <name evidence="2" type="ORF">PMI13_02686</name>
</gene>
<keyword evidence="3" id="KW-1185">Reference proteome</keyword>
<dbReference type="Proteomes" id="UP000007509">
    <property type="component" value="Unassembled WGS sequence"/>
</dbReference>
<dbReference type="RefSeq" id="WP_007844472.1">
    <property type="nucleotide sequence ID" value="NZ_AKJY01000050.1"/>
</dbReference>
<dbReference type="EMBL" id="AKJY01000050">
    <property type="protein sequence ID" value="EJL70824.1"/>
    <property type="molecule type" value="Genomic_DNA"/>
</dbReference>
<reference evidence="2 3" key="1">
    <citation type="journal article" date="2012" name="J. Bacteriol.">
        <title>Twenty-one genome sequences from Pseudomonas species and 19 genome sequences from diverse bacteria isolated from the rhizosphere and endosphere of Populus deltoides.</title>
        <authorList>
            <person name="Brown S.D."/>
            <person name="Utturkar S.M."/>
            <person name="Klingeman D.M."/>
            <person name="Johnson C.M."/>
            <person name="Martin S.L."/>
            <person name="Land M.L."/>
            <person name="Lu T.Y."/>
            <person name="Schadt C.W."/>
            <person name="Doktycz M.J."/>
            <person name="Pelletier D.A."/>
        </authorList>
    </citation>
    <scope>NUCLEOTIDE SEQUENCE [LARGE SCALE GENOMIC DNA]</scope>
    <source>
        <strain evidence="2 3">CF314</strain>
    </source>
</reference>
<keyword evidence="1" id="KW-0732">Signal</keyword>